<comment type="caution">
    <text evidence="4">The sequence shown here is derived from an EMBL/GenBank/DDBJ whole genome shotgun (WGS) entry which is preliminary data.</text>
</comment>
<feature type="compositionally biased region" description="Low complexity" evidence="1">
    <location>
        <begin position="568"/>
        <end position="579"/>
    </location>
</feature>
<feature type="compositionally biased region" description="Low complexity" evidence="1">
    <location>
        <begin position="1606"/>
        <end position="1621"/>
    </location>
</feature>
<evidence type="ECO:0000313" key="5">
    <source>
        <dbReference type="Proteomes" id="UP000327044"/>
    </source>
</evidence>
<feature type="compositionally biased region" description="Polar residues" evidence="1">
    <location>
        <begin position="595"/>
        <end position="604"/>
    </location>
</feature>
<proteinExistence type="predicted"/>
<feature type="domain" description="DUF4758" evidence="3">
    <location>
        <begin position="1088"/>
        <end position="1139"/>
    </location>
</feature>
<gene>
    <name evidence="4" type="ORF">PPYR_13252</name>
</gene>
<accession>A0A5N4A8J8</accession>
<feature type="domain" description="DUF4758" evidence="3">
    <location>
        <begin position="1332"/>
        <end position="1391"/>
    </location>
</feature>
<feature type="compositionally biased region" description="Basic residues" evidence="1">
    <location>
        <begin position="2277"/>
        <end position="2289"/>
    </location>
</feature>
<evidence type="ECO:0000256" key="1">
    <source>
        <dbReference type="SAM" id="MobiDB-lite"/>
    </source>
</evidence>
<feature type="compositionally biased region" description="Low complexity" evidence="1">
    <location>
        <begin position="1703"/>
        <end position="1714"/>
    </location>
</feature>
<name>A0A5N4A8J8_PHOPY</name>
<feature type="compositionally biased region" description="Polar residues" evidence="1">
    <location>
        <begin position="1788"/>
        <end position="1798"/>
    </location>
</feature>
<organism evidence="4 5">
    <name type="scientific">Photinus pyralis</name>
    <name type="common">Common eastern firefly</name>
    <name type="synonym">Lampyris pyralis</name>
    <dbReference type="NCBI Taxonomy" id="7054"/>
    <lineage>
        <taxon>Eukaryota</taxon>
        <taxon>Metazoa</taxon>
        <taxon>Ecdysozoa</taxon>
        <taxon>Arthropoda</taxon>
        <taxon>Hexapoda</taxon>
        <taxon>Insecta</taxon>
        <taxon>Pterygota</taxon>
        <taxon>Neoptera</taxon>
        <taxon>Endopterygota</taxon>
        <taxon>Coleoptera</taxon>
        <taxon>Polyphaga</taxon>
        <taxon>Elateriformia</taxon>
        <taxon>Elateroidea</taxon>
        <taxon>Lampyridae</taxon>
        <taxon>Lampyrinae</taxon>
        <taxon>Photinus</taxon>
    </lineage>
</organism>
<feature type="chain" id="PRO_5024423323" description="DUF4758 domain-containing protein" evidence="2">
    <location>
        <begin position="21"/>
        <end position="2426"/>
    </location>
</feature>
<dbReference type="Proteomes" id="UP000327044">
    <property type="component" value="Unassembled WGS sequence"/>
</dbReference>
<dbReference type="InterPro" id="IPR031866">
    <property type="entry name" value="DUF4758"/>
</dbReference>
<keyword evidence="2" id="KW-0732">Signal</keyword>
<feature type="region of interest" description="Disordered" evidence="1">
    <location>
        <begin position="561"/>
        <end position="636"/>
    </location>
</feature>
<feature type="compositionally biased region" description="Acidic residues" evidence="1">
    <location>
        <begin position="1763"/>
        <end position="1787"/>
    </location>
</feature>
<keyword evidence="5" id="KW-1185">Reference proteome</keyword>
<sequence>MLQPRRIAFYFFILVCFVTGDVIDSSPRRRRQNDNDVTTVLLVNNQGPSTFGRFLSVKPDLGLITSTARTFIQEGVTTHYATQVLGTTLDNGRLYAHLLTKSSRVLYDKEKNTLSDRDVLNKNWKVDHNSINTQNFIKNIDFVSPNKPEAYLVFPTSKVEYKFVEKEKLDKEDEELLKSSPSDNARIRYVDDVWRNDGESRKIFHITQKQNEINHDNGINHKEFDRNILKISKVRERDTLPTFTVRNEFSPSGLSFLGDLPHFDSTERSKSTTSAERKAKLLFLSGKSPSELKKLPTVTYTGFADFTTVVGDTVIVFSPHTSNAPKYDVGKATSISVEATIQQTLSQSTSTTQQLIRPPIRASSINVKPTVRLPQLSLKPSFTIKRPKPSTKVYMSQEFDVEGDGRHTMVIDASDRPRETTTPETEQHEDMDAKSSVLAHEQKISTYEQLPTPQIETPSTVTLEETQSTFLSSAAIEPSESQIPMLSTPSEEDIAKILASLQAAQSSVPTEPLQISTLTTDEQKPTLSSVEELATTGTGGATTIFFDDDFILENTAIFDDATKKPEETAPTPTTTTTETVTEDVEEEVEEEEEPAQSTTLASSTEAKEDSLQQTEETTTDSVEITSPEPHLELNETKTDVTCTAGVQIIPTTAYKTLTYLTTFFIPQDDTSTTTSVRSNKVVSTEIGFETQSCTISASPIMPVTVSQTQELVTTTEEDGTTLRDTTTTEEQTTEPVTDVTRPVETTPLEITTEKRHVTESEPEASEMTTENGEEIEVLFKTLYTTYTYLTTFFQDTTSSIVSRKEVITNVITSTLEPGSEITDPAVAGLLNRGGELYKSKPPSFDDIVDISPTSVGIGRPTVSYPLTDEDIQENVLDQDLVRATPSLGEIMPSGVKTYYTTYTYFTTIFVDGETEISSRTEVYTNYVTQTQQANVVPTMLVTTDGYQDDDLDADESGETNNDDPTTKKYSTMIRGNDRNSTEYETISTMVTDVRSSTSTGERRIIDSVDNRNVLEDQMVAESNNDSDILPSPTLLLQTSYTTFTYFTTMYQGTTSSNVVSRLETITNVITETLTPTHSLSLEDLSLPITYFTTFTYWTTLYKDGVTRVTSREETISNVVSPTVKESMVVPSISVTPIEVTYSTTADVVPTQVTKEKDELTTYYTTYTYYTTSYVDDSTVINSRLDTVTNVVNETQQIEANQIGRSIGTIEQNQIESATKPSVSLLPTGLLSTLASTINNSGIQTILSTDVYGTYIDGVYANVLESTTLTLTDSVSPTSSQTTVLPTGVVSLNQGKIIDAQEISTLYYTTQAIGTYIDNLYAQVIESTSSLNIDEAKKSLLANEEQPKHRTGLVRLIEGSIVQNRTTTLYQSKVIGTVIDGRYAQIIESTSSFIIDKTKEPSISFTPSSGISPTATQMPDEKILPTNTLVTPSHVAIESSLTDVTKADEETTTEGEDLEEGDDEEDQENSQTPENGRKKSRLTFQTRKRTFKPAFRPFSSRVRPTFAPKRNKLGPGGATTITRTDFTPTVTAVPASKTGGRFNARKSFTGATSSLAVQPSASGSRRFVRPKSSALSSTVSSNSFTPRGRSSTIKATPTISGSRKFNSKTSSQLRSSSLYTGSNRFARIRPTSVSPLSRASAKPQTPPSDEVNDADNDLTTQITENPTEFTDETQETTLTVATTTELSRRGQNPLLKFRKPLSRPTSTPKVTPPSKFQSKIATKTTSTTLKPKTTRPIAALQNRQRPGLLPRRGLFATTTTTPAPEEEEEDGEDEEEFEEEEGEEDTDYEGSNRNTQTVSTPPPKLSKPNVSVRPFKFRQRSKRDTNYTRLRRPQFLRSSTAPPKEEEPVTEATPPTKPSRFKPRSRTAVTTSPKSETTKRISPTRASVSQSRSQFTLREKDKSSVNARNSYRRGNTQSLSTRRTTTVSSRAKIPKLRTPSTTEHSTRRKITDTGRGRNSRRGTTTYRSRNSGELNDNYVFSKFNDGTITVTHSIPTEATIPVVNGKITEYRNIITAKYSTETLIPQQYSTAVNSLGKVFTVLRSDSTNVAGNGVTEITRYVLNEIPTTTVVYTPTYIRGYKTSYSHVLPSTAYGVEQVVTTLQPALAAQAPLANILLSQLLLGNPGFQSNPLLGLQNLAQTPTPTTEFKTRSTTYVTTVTNAMSTIIPITFRGKEILTTIVDSSVSVVTATELITDTVVVTPTLTSPANLNSLLLPLLLQQQQQAPTLQQPAGVFGLNPEQVFPGLENKYDFLNFDDKSASESDDSTEHNLTEDVTRPPRRKSSRKKPKKITPAAPPKETSVVTLYVSGKTPGEFSTILSTVTDSDSMQRRKREVLVKPSEINDELKTYSHIDSFVSSASDDEGESYYENQASTFETESLESVLGDVSKYVETQTPELFNVKPTKLNRPKKYSTEENAKISSRNFLV</sequence>
<feature type="compositionally biased region" description="Polar residues" evidence="1">
    <location>
        <begin position="1583"/>
        <end position="1603"/>
    </location>
</feature>
<dbReference type="OrthoDB" id="10040649at2759"/>
<feature type="region of interest" description="Disordered" evidence="1">
    <location>
        <begin position="415"/>
        <end position="434"/>
    </location>
</feature>
<feature type="compositionally biased region" description="Low complexity" evidence="1">
    <location>
        <begin position="1739"/>
        <end position="1762"/>
    </location>
</feature>
<feature type="signal peptide" evidence="2">
    <location>
        <begin position="1"/>
        <end position="20"/>
    </location>
</feature>
<dbReference type="EMBL" id="VVIM01000009">
    <property type="protein sequence ID" value="KAB0793632.1"/>
    <property type="molecule type" value="Genomic_DNA"/>
</dbReference>
<dbReference type="PANTHER" id="PTHR39072:SF2">
    <property type="match status" value="1"/>
</dbReference>
<feature type="compositionally biased region" description="Polar residues" evidence="1">
    <location>
        <begin position="1903"/>
        <end position="1916"/>
    </location>
</feature>
<feature type="compositionally biased region" description="Basic and acidic residues" evidence="1">
    <location>
        <begin position="2256"/>
        <end position="2276"/>
    </location>
</feature>
<evidence type="ECO:0000259" key="3">
    <source>
        <dbReference type="Pfam" id="PF15950"/>
    </source>
</evidence>
<feature type="region of interest" description="Disordered" evidence="1">
    <location>
        <begin position="1681"/>
        <end position="1970"/>
    </location>
</feature>
<feature type="compositionally biased region" description="Low complexity" evidence="1">
    <location>
        <begin position="1917"/>
        <end position="1929"/>
    </location>
</feature>
<reference evidence="4 5" key="1">
    <citation type="journal article" date="2018" name="Elife">
        <title>Firefly genomes illuminate parallel origins of bioluminescence in beetles.</title>
        <authorList>
            <person name="Fallon T.R."/>
            <person name="Lower S.E."/>
            <person name="Chang C.H."/>
            <person name="Bessho-Uehara M."/>
            <person name="Martin G.J."/>
            <person name="Bewick A.J."/>
            <person name="Behringer M."/>
            <person name="Debat H.J."/>
            <person name="Wong I."/>
            <person name="Day J.C."/>
            <person name="Suvorov A."/>
            <person name="Silva C.J."/>
            <person name="Stanger-Hall K.F."/>
            <person name="Hall D.W."/>
            <person name="Schmitz R.J."/>
            <person name="Nelson D.R."/>
            <person name="Lewis S.M."/>
            <person name="Shigenobu S."/>
            <person name="Bybee S.M."/>
            <person name="Larracuente A.M."/>
            <person name="Oba Y."/>
            <person name="Weng J.K."/>
        </authorList>
    </citation>
    <scope>NUCLEOTIDE SEQUENCE [LARGE SCALE GENOMIC DNA]</scope>
    <source>
        <strain evidence="4">1611_PpyrPB1</strain>
        <tissue evidence="4">Whole body</tissue>
    </source>
</reference>
<feature type="compositionally biased region" description="Acidic residues" evidence="1">
    <location>
        <begin position="580"/>
        <end position="594"/>
    </location>
</feature>
<feature type="domain" description="DUF4758" evidence="3">
    <location>
        <begin position="1159"/>
        <end position="1267"/>
    </location>
</feature>
<feature type="domain" description="DUF4758" evidence="3">
    <location>
        <begin position="897"/>
        <end position="975"/>
    </location>
</feature>
<feature type="compositionally biased region" description="Basic and acidic residues" evidence="1">
    <location>
        <begin position="415"/>
        <end position="433"/>
    </location>
</feature>
<evidence type="ECO:0000313" key="4">
    <source>
        <dbReference type="EMBL" id="KAB0793632.1"/>
    </source>
</evidence>
<feature type="compositionally biased region" description="Acidic residues" evidence="1">
    <location>
        <begin position="946"/>
        <end position="961"/>
    </location>
</feature>
<feature type="region of interest" description="Disordered" evidence="1">
    <location>
        <begin position="946"/>
        <end position="967"/>
    </location>
</feature>
<feature type="compositionally biased region" description="Acidic residues" evidence="1">
    <location>
        <begin position="1449"/>
        <end position="1467"/>
    </location>
</feature>
<dbReference type="InParanoid" id="A0A5N4A8J8"/>
<feature type="compositionally biased region" description="Polar residues" evidence="1">
    <location>
        <begin position="1866"/>
        <end position="1895"/>
    </location>
</feature>
<feature type="domain" description="DUF4758" evidence="3">
    <location>
        <begin position="1276"/>
        <end position="1329"/>
    </location>
</feature>
<protein>
    <recommendedName>
        <fullName evidence="3">DUF4758 domain-containing protein</fullName>
    </recommendedName>
</protein>
<feature type="region of interest" description="Disordered" evidence="1">
    <location>
        <begin position="1559"/>
        <end position="1654"/>
    </location>
</feature>
<feature type="compositionally biased region" description="Low complexity" evidence="1">
    <location>
        <begin position="1571"/>
        <end position="1582"/>
    </location>
</feature>
<feature type="region of interest" description="Disordered" evidence="1">
    <location>
        <begin position="2256"/>
        <end position="2296"/>
    </location>
</feature>
<feature type="compositionally biased region" description="Low complexity" evidence="1">
    <location>
        <begin position="1960"/>
        <end position="1970"/>
    </location>
</feature>
<evidence type="ECO:0000256" key="2">
    <source>
        <dbReference type="SAM" id="SignalP"/>
    </source>
</evidence>
<dbReference type="PANTHER" id="PTHR39072">
    <property type="entry name" value="RE48511P"/>
    <property type="match status" value="1"/>
</dbReference>
<feature type="region of interest" description="Disordered" evidence="1">
    <location>
        <begin position="712"/>
        <end position="739"/>
    </location>
</feature>
<feature type="compositionally biased region" description="Polar residues" evidence="1">
    <location>
        <begin position="611"/>
        <end position="624"/>
    </location>
</feature>
<feature type="compositionally biased region" description="Low complexity" evidence="1">
    <location>
        <begin position="722"/>
        <end position="739"/>
    </location>
</feature>
<feature type="region of interest" description="Disordered" evidence="1">
    <location>
        <begin position="1435"/>
        <end position="1479"/>
    </location>
</feature>
<feature type="compositionally biased region" description="Low complexity" evidence="1">
    <location>
        <begin position="1721"/>
        <end position="1730"/>
    </location>
</feature>
<dbReference type="Pfam" id="PF15950">
    <property type="entry name" value="DUF4758"/>
    <property type="match status" value="5"/>
</dbReference>